<keyword evidence="6" id="KW-0333">Golgi apparatus</keyword>
<evidence type="ECO:0000256" key="6">
    <source>
        <dbReference type="ARBA" id="ARBA00023034"/>
    </source>
</evidence>
<evidence type="ECO:0000256" key="5">
    <source>
        <dbReference type="ARBA" id="ARBA00022989"/>
    </source>
</evidence>
<dbReference type="PANTHER" id="PTHR12137:SF54">
    <property type="entry name" value="CARBOHYDRATE SULFOTRANSFERASE"/>
    <property type="match status" value="1"/>
</dbReference>
<keyword evidence="4" id="KW-0812">Transmembrane</keyword>
<organism evidence="9">
    <name type="scientific">Tetraselmis chuii</name>
    <dbReference type="NCBI Taxonomy" id="63592"/>
    <lineage>
        <taxon>Eukaryota</taxon>
        <taxon>Viridiplantae</taxon>
        <taxon>Chlorophyta</taxon>
        <taxon>core chlorophytes</taxon>
        <taxon>Chlorodendrophyceae</taxon>
        <taxon>Chlorodendrales</taxon>
        <taxon>Chlorodendraceae</taxon>
        <taxon>Tetraselmis</taxon>
    </lineage>
</organism>
<dbReference type="GO" id="GO:0000139">
    <property type="term" value="C:Golgi membrane"/>
    <property type="evidence" value="ECO:0007669"/>
    <property type="project" value="UniProtKB-SubCell"/>
</dbReference>
<evidence type="ECO:0000256" key="1">
    <source>
        <dbReference type="ARBA" id="ARBA00004323"/>
    </source>
</evidence>
<keyword evidence="7" id="KW-0472">Membrane</keyword>
<dbReference type="GO" id="GO:0016051">
    <property type="term" value="P:carbohydrate biosynthetic process"/>
    <property type="evidence" value="ECO:0007669"/>
    <property type="project" value="InterPro"/>
</dbReference>
<keyword evidence="5" id="KW-1133">Transmembrane helix</keyword>
<name>A0A7S1WZP1_9CHLO</name>
<proteinExistence type="inferred from homology"/>
<dbReference type="InterPro" id="IPR005331">
    <property type="entry name" value="Sulfotransferase"/>
</dbReference>
<dbReference type="Pfam" id="PF03567">
    <property type="entry name" value="Sulfotransfer_2"/>
    <property type="match status" value="1"/>
</dbReference>
<dbReference type="InterPro" id="IPR018011">
    <property type="entry name" value="Carb_sulfotrans_8-10"/>
</dbReference>
<sequence length="401" mass="45436">MVAVVARTFLKGSSRLRRAVPLNRCTSLLLVLMTTVSVARLIPITDPKIDTRRYPALLSRLSDVSHHEAGVNASVPAADDGYLRILGGHPVFYPAPSQHGVVFCFPQKVGSTRWKNLLYRGRADERTARAHGYAHGMSSNIHKIRAPWTFESRYDSREKLVAEMLDPSSLRFMFVRDPYVRMLSAFLDKICSRDSWKIKADEWNEYSKWLGNGVHFSCTPEEFYRYIKALLNLTDAGVDLNSHIALQSGLCGKQHGMEYDFYLKVEEEDLWYPELVALTGLEHAARSGWSVQVHIESHERVKLDVPDCFLKLPGSTCMETDAHIRDVVAGRDGFGTHRRAQQEGDAQWMMGKSTEHASGTLSQMHKYYSTWEIVDLATAFVRPDLITFKYPVMKFGESGEA</sequence>
<keyword evidence="8" id="KW-0325">Glycoprotein</keyword>
<evidence type="ECO:0000256" key="7">
    <source>
        <dbReference type="ARBA" id="ARBA00023136"/>
    </source>
</evidence>
<evidence type="ECO:0000313" key="9">
    <source>
        <dbReference type="EMBL" id="CAD9199722.1"/>
    </source>
</evidence>
<evidence type="ECO:0000256" key="2">
    <source>
        <dbReference type="ARBA" id="ARBA00006339"/>
    </source>
</evidence>
<keyword evidence="3" id="KW-0808">Transferase</keyword>
<protein>
    <recommendedName>
        <fullName evidence="10">Sulfotransferase</fullName>
    </recommendedName>
</protein>
<evidence type="ECO:0008006" key="10">
    <source>
        <dbReference type="Google" id="ProtNLM"/>
    </source>
</evidence>
<evidence type="ECO:0000256" key="3">
    <source>
        <dbReference type="ARBA" id="ARBA00022679"/>
    </source>
</evidence>
<comment type="subcellular location">
    <subcellularLocation>
        <location evidence="1">Golgi apparatus membrane</location>
        <topology evidence="1">Single-pass type II membrane protein</topology>
    </subcellularLocation>
</comment>
<evidence type="ECO:0000256" key="4">
    <source>
        <dbReference type="ARBA" id="ARBA00022692"/>
    </source>
</evidence>
<dbReference type="GO" id="GO:0008146">
    <property type="term" value="F:sulfotransferase activity"/>
    <property type="evidence" value="ECO:0007669"/>
    <property type="project" value="InterPro"/>
</dbReference>
<comment type="similarity">
    <text evidence="2">Belongs to the sulfotransferase 2 family.</text>
</comment>
<dbReference type="EMBL" id="HBGG01004162">
    <property type="protein sequence ID" value="CAD9199722.1"/>
    <property type="molecule type" value="Transcribed_RNA"/>
</dbReference>
<evidence type="ECO:0000256" key="8">
    <source>
        <dbReference type="ARBA" id="ARBA00023180"/>
    </source>
</evidence>
<dbReference type="AlphaFoldDB" id="A0A7S1WZP1"/>
<gene>
    <name evidence="9" type="ORF">TCHU04912_LOCUS1955</name>
</gene>
<reference evidence="9" key="1">
    <citation type="submission" date="2021-01" db="EMBL/GenBank/DDBJ databases">
        <authorList>
            <person name="Corre E."/>
            <person name="Pelletier E."/>
            <person name="Niang G."/>
            <person name="Scheremetjew M."/>
            <person name="Finn R."/>
            <person name="Kale V."/>
            <person name="Holt S."/>
            <person name="Cochrane G."/>
            <person name="Meng A."/>
            <person name="Brown T."/>
            <person name="Cohen L."/>
        </authorList>
    </citation>
    <scope>NUCLEOTIDE SEQUENCE</scope>
    <source>
        <strain evidence="9">PLY429</strain>
    </source>
</reference>
<accession>A0A7S1WZP1</accession>
<dbReference type="PANTHER" id="PTHR12137">
    <property type="entry name" value="CARBOHYDRATE SULFOTRANSFERASE"/>
    <property type="match status" value="1"/>
</dbReference>